<evidence type="ECO:0000256" key="2">
    <source>
        <dbReference type="ARBA" id="ARBA00006168"/>
    </source>
</evidence>
<keyword evidence="4" id="KW-0227">DNA damage</keyword>
<dbReference type="SUPFAM" id="SSF52540">
    <property type="entry name" value="P-loop containing nucleoside triphosphate hydrolases"/>
    <property type="match status" value="1"/>
</dbReference>
<dbReference type="Pfam" id="PF03215">
    <property type="entry name" value="Rad17"/>
    <property type="match status" value="2"/>
</dbReference>
<evidence type="ECO:0000313" key="9">
    <source>
        <dbReference type="Proteomes" id="UP000193920"/>
    </source>
</evidence>
<dbReference type="InterPro" id="IPR027417">
    <property type="entry name" value="P-loop_NTPase"/>
</dbReference>
<accession>A0A1Y2ACU1</accession>
<evidence type="ECO:0000256" key="5">
    <source>
        <dbReference type="ARBA" id="ARBA00022840"/>
    </source>
</evidence>
<dbReference type="GO" id="GO:0003689">
    <property type="term" value="F:DNA clamp loader activity"/>
    <property type="evidence" value="ECO:0007669"/>
    <property type="project" value="TreeGrafter"/>
</dbReference>
<protein>
    <submittedName>
        <fullName evidence="8">p-loop containing nucleoside triphosphate hydrolase protein</fullName>
    </submittedName>
</protein>
<dbReference type="GO" id="GO:0006281">
    <property type="term" value="P:DNA repair"/>
    <property type="evidence" value="ECO:0007669"/>
    <property type="project" value="InterPro"/>
</dbReference>
<comment type="caution">
    <text evidence="8">The sequence shown here is derived from an EMBL/GenBank/DDBJ whole genome shotgun (WGS) entry which is preliminary data.</text>
</comment>
<keyword evidence="6" id="KW-0539">Nucleus</keyword>
<proteinExistence type="inferred from homology"/>
<evidence type="ECO:0000256" key="1">
    <source>
        <dbReference type="ARBA" id="ARBA00004123"/>
    </source>
</evidence>
<dbReference type="OrthoDB" id="10265971at2759"/>
<evidence type="ECO:0000256" key="3">
    <source>
        <dbReference type="ARBA" id="ARBA00022741"/>
    </source>
</evidence>
<dbReference type="GO" id="GO:0003682">
    <property type="term" value="F:chromatin binding"/>
    <property type="evidence" value="ECO:0007669"/>
    <property type="project" value="TreeGrafter"/>
</dbReference>
<dbReference type="InterPro" id="IPR004582">
    <property type="entry name" value="Checkpoint_prot_Rad17_Rad24"/>
</dbReference>
<reference evidence="8 9" key="1">
    <citation type="submission" date="2016-08" db="EMBL/GenBank/DDBJ databases">
        <title>A Parts List for Fungal Cellulosomes Revealed by Comparative Genomics.</title>
        <authorList>
            <consortium name="DOE Joint Genome Institute"/>
            <person name="Haitjema C.H."/>
            <person name="Gilmore S.P."/>
            <person name="Henske J.K."/>
            <person name="Solomon K.V."/>
            <person name="De Groot R."/>
            <person name="Kuo A."/>
            <person name="Mondo S.J."/>
            <person name="Salamov A.A."/>
            <person name="Labutti K."/>
            <person name="Zhao Z."/>
            <person name="Chiniquy J."/>
            <person name="Barry K."/>
            <person name="Brewer H.M."/>
            <person name="Purvine S.O."/>
            <person name="Wright A.T."/>
            <person name="Boxma B."/>
            <person name="Van Alen T."/>
            <person name="Hackstein J.H."/>
            <person name="Baker S.E."/>
            <person name="Grigoriev I.V."/>
            <person name="O'Malley M.A."/>
        </authorList>
    </citation>
    <scope>NUCLEOTIDE SEQUENCE [LARGE SCALE GENOMIC DNA]</scope>
    <source>
        <strain evidence="8 9">G1</strain>
    </source>
</reference>
<sequence>MIDNNNIETQLWIDKFIPQNSNELAVNKRKVDEVRQWLIYNIINNRTRKPSLLILSGPSGSGKTATLKVLAEELNIEIIEWTNPVNTLKISETKTELNLDDYDTSNYKYWKNMNDTDDTSITEKFKHFFISANKYPSLQFEYQSSEHSKSNEVLKTNPYIPKTSEKIKNYKYKIILLEDVPLLTNLKTRKNFQSLIQSYFNSSKSTYSLIFIISEILSIEDDFSKKQDFTIKTYIPSSVLNSNICHIINFNPVAETIIAKSLKNLSEKALPPSKQLDTMILRAIGLHSNGDIRSAINTLQFLYLYENPKQLLQKEERLTILQEIKKEKDQKFRKRGAYNLFSSIFSINDHLTLFHIVGKILYNKRFSQSNNSSITKIKYKDNTDSLQYKFQFTMPDYLKDHERLKLEDEPEDIISQNQIDSSVLMLFLEQNQYPFFEEIEELDDVFKYLCIADQFQNKWNRSNKDFSFYSQYISMYGLLHSHTNPVPRSNKLNKIYRPEVWSANKLIQQNNTHLNDILYQWSDHLSNSFKIPFKIENTSKSKIMTEVFPYLSKIISKPNHILNRELNFNGKKYYIVLYKK</sequence>
<dbReference type="GO" id="GO:0005634">
    <property type="term" value="C:nucleus"/>
    <property type="evidence" value="ECO:0007669"/>
    <property type="project" value="UniProtKB-SubCell"/>
</dbReference>
<dbReference type="GO" id="GO:0016787">
    <property type="term" value="F:hydrolase activity"/>
    <property type="evidence" value="ECO:0007669"/>
    <property type="project" value="UniProtKB-KW"/>
</dbReference>
<dbReference type="GO" id="GO:0000077">
    <property type="term" value="P:DNA damage checkpoint signaling"/>
    <property type="evidence" value="ECO:0007669"/>
    <property type="project" value="TreeGrafter"/>
</dbReference>
<keyword evidence="9" id="KW-1185">Reference proteome</keyword>
<evidence type="ECO:0000256" key="4">
    <source>
        <dbReference type="ARBA" id="ARBA00022763"/>
    </source>
</evidence>
<dbReference type="GO" id="GO:0033314">
    <property type="term" value="P:mitotic DNA replication checkpoint signaling"/>
    <property type="evidence" value="ECO:0007669"/>
    <property type="project" value="TreeGrafter"/>
</dbReference>
<dbReference type="EMBL" id="MCOG01000294">
    <property type="protein sequence ID" value="ORY20284.1"/>
    <property type="molecule type" value="Genomic_DNA"/>
</dbReference>
<keyword evidence="5" id="KW-0067">ATP-binding</keyword>
<dbReference type="STRING" id="1754190.A0A1Y2ACU1"/>
<keyword evidence="8" id="KW-0378">Hydrolase</keyword>
<dbReference type="Proteomes" id="UP000193920">
    <property type="component" value="Unassembled WGS sequence"/>
</dbReference>
<dbReference type="Gene3D" id="3.40.50.300">
    <property type="entry name" value="P-loop containing nucleotide triphosphate hydrolases"/>
    <property type="match status" value="1"/>
</dbReference>
<dbReference type="PANTHER" id="PTHR12172">
    <property type="entry name" value="CELL CYCLE CHECKPOINT PROTEIN RAD17"/>
    <property type="match status" value="1"/>
</dbReference>
<dbReference type="GO" id="GO:0005524">
    <property type="term" value="F:ATP binding"/>
    <property type="evidence" value="ECO:0007669"/>
    <property type="project" value="UniProtKB-KW"/>
</dbReference>
<evidence type="ECO:0000256" key="7">
    <source>
        <dbReference type="ARBA" id="ARBA00023306"/>
    </source>
</evidence>
<dbReference type="PANTHER" id="PTHR12172:SF0">
    <property type="entry name" value="CELL CYCLE CHECKPOINT PROTEIN RAD17"/>
    <property type="match status" value="1"/>
</dbReference>
<keyword evidence="3" id="KW-0547">Nucleotide-binding</keyword>
<comment type="similarity">
    <text evidence="2">Belongs to the rad17/RAD24 family.</text>
</comment>
<organism evidence="8 9">
    <name type="scientific">Neocallimastix californiae</name>
    <dbReference type="NCBI Taxonomy" id="1754190"/>
    <lineage>
        <taxon>Eukaryota</taxon>
        <taxon>Fungi</taxon>
        <taxon>Fungi incertae sedis</taxon>
        <taxon>Chytridiomycota</taxon>
        <taxon>Chytridiomycota incertae sedis</taxon>
        <taxon>Neocallimastigomycetes</taxon>
        <taxon>Neocallimastigales</taxon>
        <taxon>Neocallimastigaceae</taxon>
        <taxon>Neocallimastix</taxon>
    </lineage>
</organism>
<dbReference type="AlphaFoldDB" id="A0A1Y2ACU1"/>
<evidence type="ECO:0000313" key="8">
    <source>
        <dbReference type="EMBL" id="ORY20284.1"/>
    </source>
</evidence>
<comment type="subcellular location">
    <subcellularLocation>
        <location evidence="1">Nucleus</location>
    </subcellularLocation>
</comment>
<keyword evidence="7" id="KW-0131">Cell cycle</keyword>
<gene>
    <name evidence="8" type="ORF">LY90DRAFT_155268</name>
</gene>
<evidence type="ECO:0000256" key="6">
    <source>
        <dbReference type="ARBA" id="ARBA00023242"/>
    </source>
</evidence>
<name>A0A1Y2ACU1_9FUNG</name>